<keyword evidence="4" id="KW-0808">Transferase</keyword>
<dbReference type="AlphaFoldDB" id="A0A381QQK4"/>
<evidence type="ECO:0000256" key="7">
    <source>
        <dbReference type="ARBA" id="ARBA00023004"/>
    </source>
</evidence>
<evidence type="ECO:0000256" key="5">
    <source>
        <dbReference type="ARBA" id="ARBA00022723"/>
    </source>
</evidence>
<dbReference type="Gene3D" id="3.90.1150.10">
    <property type="entry name" value="Aspartate Aminotransferase, domain 1"/>
    <property type="match status" value="1"/>
</dbReference>
<protein>
    <recommendedName>
        <fullName evidence="3">cysteine desulfurase</fullName>
        <ecNumber evidence="3">2.8.1.7</ecNumber>
    </recommendedName>
</protein>
<dbReference type="Pfam" id="PF00266">
    <property type="entry name" value="Aminotran_5"/>
    <property type="match status" value="1"/>
</dbReference>
<dbReference type="InterPro" id="IPR015422">
    <property type="entry name" value="PyrdxlP-dep_Trfase_small"/>
</dbReference>
<comment type="cofactor">
    <cofactor evidence="1">
        <name>pyridoxal 5'-phosphate</name>
        <dbReference type="ChEBI" id="CHEBI:597326"/>
    </cofactor>
</comment>
<keyword evidence="7" id="KW-0408">Iron</keyword>
<keyword evidence="5" id="KW-0479">Metal-binding</keyword>
<evidence type="ECO:0000256" key="2">
    <source>
        <dbReference type="ARBA" id="ARBA00006490"/>
    </source>
</evidence>
<accession>A0A381QQK4</accession>
<comment type="similarity">
    <text evidence="2">Belongs to the class-V pyridoxal-phosphate-dependent aminotransferase family. NifS/IscS subfamily.</text>
</comment>
<dbReference type="SUPFAM" id="SSF53383">
    <property type="entry name" value="PLP-dependent transferases"/>
    <property type="match status" value="1"/>
</dbReference>
<evidence type="ECO:0000256" key="4">
    <source>
        <dbReference type="ARBA" id="ARBA00022679"/>
    </source>
</evidence>
<evidence type="ECO:0000256" key="3">
    <source>
        <dbReference type="ARBA" id="ARBA00012239"/>
    </source>
</evidence>
<keyword evidence="6" id="KW-0663">Pyridoxal phosphate</keyword>
<proteinExistence type="inferred from homology"/>
<dbReference type="EC" id="2.8.1.7" evidence="3"/>
<feature type="domain" description="Aminotransferase class V" evidence="9">
    <location>
        <begin position="3"/>
        <end position="357"/>
    </location>
</feature>
<dbReference type="GO" id="GO:0051536">
    <property type="term" value="F:iron-sulfur cluster binding"/>
    <property type="evidence" value="ECO:0007669"/>
    <property type="project" value="UniProtKB-KW"/>
</dbReference>
<dbReference type="InterPro" id="IPR016454">
    <property type="entry name" value="Cysteine_dSase"/>
</dbReference>
<dbReference type="Gene3D" id="1.10.260.50">
    <property type="match status" value="1"/>
</dbReference>
<dbReference type="GO" id="GO:0046872">
    <property type="term" value="F:metal ion binding"/>
    <property type="evidence" value="ECO:0007669"/>
    <property type="project" value="UniProtKB-KW"/>
</dbReference>
<evidence type="ECO:0000313" key="10">
    <source>
        <dbReference type="EMBL" id="SUZ81646.1"/>
    </source>
</evidence>
<dbReference type="PIRSF" id="PIRSF005572">
    <property type="entry name" value="NifS"/>
    <property type="match status" value="1"/>
</dbReference>
<dbReference type="InterPro" id="IPR015424">
    <property type="entry name" value="PyrdxlP-dep_Trfase"/>
</dbReference>
<dbReference type="Gene3D" id="3.40.640.10">
    <property type="entry name" value="Type I PLP-dependent aspartate aminotransferase-like (Major domain)"/>
    <property type="match status" value="1"/>
</dbReference>
<sequence length="371" mass="39546">MPYFDHSATTPVHPDVLELMAITQRDVYGNPSSVHAQGRKAKSIIEKARRQVAAAIGAKPDQIIFTSGGSESNNQVLRSVLNMNKKHIIATAIEHPAILNVLKSLEQFGISHNCISVDPNGTMNFHEFENSIRDTTGLISVMLANNEVGTIQPVQEIVKTAKPKSIPVHTDAVQCLGKIPIDVDELGIDYLSLSAHKFYGPKGSGILYIRDKKFISALIIGGGQESGLRAGTENIALIAGIGLAAEIATTDLSGRARNLTDLETQFKTGLKEFFPNAVFNGNNVHKLPGLINVSFPGFRSDILVAKLDRAGMAVSSGSACGSGIVEPSDILKAMGVEDELNTSTLRISFGSTNTADETADLLSAINSIITS</sequence>
<dbReference type="FunFam" id="3.40.640.10:FF:000084">
    <property type="entry name" value="IscS-like cysteine desulfurase"/>
    <property type="match status" value="1"/>
</dbReference>
<dbReference type="GO" id="GO:0031071">
    <property type="term" value="F:cysteine desulfurase activity"/>
    <property type="evidence" value="ECO:0007669"/>
    <property type="project" value="UniProtKB-EC"/>
</dbReference>
<gene>
    <name evidence="10" type="ORF">METZ01_LOCUS34500</name>
</gene>
<evidence type="ECO:0000256" key="1">
    <source>
        <dbReference type="ARBA" id="ARBA00001933"/>
    </source>
</evidence>
<dbReference type="InterPro" id="IPR020578">
    <property type="entry name" value="Aminotrans_V_PyrdxlP_BS"/>
</dbReference>
<dbReference type="InterPro" id="IPR000192">
    <property type="entry name" value="Aminotrans_V_dom"/>
</dbReference>
<evidence type="ECO:0000259" key="9">
    <source>
        <dbReference type="Pfam" id="PF00266"/>
    </source>
</evidence>
<dbReference type="PANTHER" id="PTHR11601">
    <property type="entry name" value="CYSTEINE DESULFURYLASE FAMILY MEMBER"/>
    <property type="match status" value="1"/>
</dbReference>
<reference evidence="10" key="1">
    <citation type="submission" date="2018-05" db="EMBL/GenBank/DDBJ databases">
        <authorList>
            <person name="Lanie J.A."/>
            <person name="Ng W.-L."/>
            <person name="Kazmierczak K.M."/>
            <person name="Andrzejewski T.M."/>
            <person name="Davidsen T.M."/>
            <person name="Wayne K.J."/>
            <person name="Tettelin H."/>
            <person name="Glass J.I."/>
            <person name="Rusch D."/>
            <person name="Podicherti R."/>
            <person name="Tsui H.-C.T."/>
            <person name="Winkler M.E."/>
        </authorList>
    </citation>
    <scope>NUCLEOTIDE SEQUENCE</scope>
</reference>
<dbReference type="PROSITE" id="PS00595">
    <property type="entry name" value="AA_TRANSFER_CLASS_5"/>
    <property type="match status" value="1"/>
</dbReference>
<evidence type="ECO:0000256" key="8">
    <source>
        <dbReference type="ARBA" id="ARBA00023014"/>
    </source>
</evidence>
<evidence type="ECO:0000256" key="6">
    <source>
        <dbReference type="ARBA" id="ARBA00022898"/>
    </source>
</evidence>
<name>A0A381QQK4_9ZZZZ</name>
<dbReference type="EMBL" id="UINC01001476">
    <property type="protein sequence ID" value="SUZ81646.1"/>
    <property type="molecule type" value="Genomic_DNA"/>
</dbReference>
<keyword evidence="8" id="KW-0411">Iron-sulfur</keyword>
<dbReference type="PANTHER" id="PTHR11601:SF34">
    <property type="entry name" value="CYSTEINE DESULFURASE"/>
    <property type="match status" value="1"/>
</dbReference>
<dbReference type="InterPro" id="IPR015421">
    <property type="entry name" value="PyrdxlP-dep_Trfase_major"/>
</dbReference>
<organism evidence="10">
    <name type="scientific">marine metagenome</name>
    <dbReference type="NCBI Taxonomy" id="408172"/>
    <lineage>
        <taxon>unclassified sequences</taxon>
        <taxon>metagenomes</taxon>
        <taxon>ecological metagenomes</taxon>
    </lineage>
</organism>